<evidence type="ECO:0000313" key="7">
    <source>
        <dbReference type="EMBL" id="BAU48569.1"/>
    </source>
</evidence>
<dbReference type="GO" id="GO:0006633">
    <property type="term" value="P:fatty acid biosynthetic process"/>
    <property type="evidence" value="ECO:0007669"/>
    <property type="project" value="UniProtKB-UniPathway"/>
</dbReference>
<feature type="region of interest" description="Disordered" evidence="5">
    <location>
        <begin position="968"/>
        <end position="987"/>
    </location>
</feature>
<dbReference type="Gene3D" id="3.40.47.10">
    <property type="match status" value="1"/>
</dbReference>
<dbReference type="InterPro" id="IPR016036">
    <property type="entry name" value="Malonyl_transacylase_ACP-bd"/>
</dbReference>
<evidence type="ECO:0000256" key="3">
    <source>
        <dbReference type="ARBA" id="ARBA00022553"/>
    </source>
</evidence>
<dbReference type="InterPro" id="IPR020841">
    <property type="entry name" value="PKS_Beta-ketoAc_synthase_dom"/>
</dbReference>
<dbReference type="SUPFAM" id="SSF52151">
    <property type="entry name" value="FabD/lysophospholipase-like"/>
    <property type="match status" value="1"/>
</dbReference>
<dbReference type="InterPro" id="IPR014030">
    <property type="entry name" value="Ketoacyl_synth_N"/>
</dbReference>
<dbReference type="InterPro" id="IPR032821">
    <property type="entry name" value="PKS_assoc"/>
</dbReference>
<proteinExistence type="predicted"/>
<dbReference type="InterPro" id="IPR049551">
    <property type="entry name" value="PKS_DH_C"/>
</dbReference>
<protein>
    <submittedName>
        <fullName evidence="7">6-deoxyerythronolide-B synthase</fullName>
    </submittedName>
</protein>
<dbReference type="GO" id="GO:0004315">
    <property type="term" value="F:3-oxoacyl-[acyl-carrier-protein] synthase activity"/>
    <property type="evidence" value="ECO:0007669"/>
    <property type="project" value="InterPro"/>
</dbReference>
<dbReference type="UniPathway" id="UPA00094"/>
<dbReference type="RefSeq" id="WP_096461061.1">
    <property type="nucleotide sequence ID" value="NZ_AP014936.1"/>
</dbReference>
<dbReference type="Gene3D" id="3.90.470.20">
    <property type="entry name" value="4'-phosphopantetheinyl transferase domain"/>
    <property type="match status" value="2"/>
</dbReference>
<dbReference type="SUPFAM" id="SSF56214">
    <property type="entry name" value="4'-phosphopantetheinyl transferase"/>
    <property type="match status" value="2"/>
</dbReference>
<dbReference type="PANTHER" id="PTHR43074:SF1">
    <property type="entry name" value="BETA-KETOACYL SYNTHASE FAMILY PROTEIN-RELATED"/>
    <property type="match status" value="1"/>
</dbReference>
<dbReference type="Gene3D" id="3.40.366.10">
    <property type="entry name" value="Malonyl-Coenzyme A Acyl Carrier Protein, domain 2"/>
    <property type="match status" value="1"/>
</dbReference>
<dbReference type="InterPro" id="IPR016035">
    <property type="entry name" value="Acyl_Trfase/lysoPLipase"/>
</dbReference>
<dbReference type="GO" id="GO:0008897">
    <property type="term" value="F:holo-[acyl-carrier-protein] synthase activity"/>
    <property type="evidence" value="ECO:0007669"/>
    <property type="project" value="InterPro"/>
</dbReference>
<dbReference type="KEGG" id="sva:SVA_2017"/>
<dbReference type="Pfam" id="PF01648">
    <property type="entry name" value="ACPS"/>
    <property type="match status" value="1"/>
</dbReference>
<gene>
    <name evidence="7" type="ORF">SVA_2017</name>
</gene>
<dbReference type="InterPro" id="IPR052568">
    <property type="entry name" value="PKS-FAS_Synthase"/>
</dbReference>
<dbReference type="PROSITE" id="PS52004">
    <property type="entry name" value="KS3_2"/>
    <property type="match status" value="1"/>
</dbReference>
<dbReference type="Pfam" id="PF16197">
    <property type="entry name" value="KAsynt_C_assoc"/>
    <property type="match status" value="1"/>
</dbReference>
<feature type="domain" description="Ketosynthase family 3 (KS3)" evidence="6">
    <location>
        <begin position="4"/>
        <end position="460"/>
    </location>
</feature>
<dbReference type="InterPro" id="IPR018201">
    <property type="entry name" value="Ketoacyl_synth_AS"/>
</dbReference>
<dbReference type="PROSITE" id="PS00606">
    <property type="entry name" value="KS3_1"/>
    <property type="match status" value="1"/>
</dbReference>
<dbReference type="GO" id="GO:0000287">
    <property type="term" value="F:magnesium ion binding"/>
    <property type="evidence" value="ECO:0007669"/>
    <property type="project" value="InterPro"/>
</dbReference>
<organism evidence="7 8">
    <name type="scientific">Sulfurifustis variabilis</name>
    <dbReference type="NCBI Taxonomy" id="1675686"/>
    <lineage>
        <taxon>Bacteria</taxon>
        <taxon>Pseudomonadati</taxon>
        <taxon>Pseudomonadota</taxon>
        <taxon>Gammaproteobacteria</taxon>
        <taxon>Acidiferrobacterales</taxon>
        <taxon>Acidiferrobacteraceae</taxon>
        <taxon>Sulfurifustis</taxon>
    </lineage>
</organism>
<reference evidence="7 8" key="1">
    <citation type="submission" date="2015-08" db="EMBL/GenBank/DDBJ databases">
        <title>Complete genome sequence of Sulfurifustis variabilis.</title>
        <authorList>
            <person name="Miura A."/>
            <person name="Kojima H."/>
            <person name="Fukui M."/>
        </authorList>
    </citation>
    <scope>NUCLEOTIDE SEQUENCE [LARGE SCALE GENOMIC DNA]</scope>
    <source>
        <strain evidence="8">skN76</strain>
    </source>
</reference>
<dbReference type="Gene3D" id="3.30.70.3290">
    <property type="match status" value="1"/>
</dbReference>
<keyword evidence="3" id="KW-0597">Phosphoprotein</keyword>
<dbReference type="SMART" id="SM00825">
    <property type="entry name" value="PKS_KS"/>
    <property type="match status" value="1"/>
</dbReference>
<keyword evidence="4" id="KW-0808">Transferase</keyword>
<evidence type="ECO:0000256" key="2">
    <source>
        <dbReference type="ARBA" id="ARBA00022450"/>
    </source>
</evidence>
<dbReference type="EMBL" id="AP014936">
    <property type="protein sequence ID" value="BAU48569.1"/>
    <property type="molecule type" value="Genomic_DNA"/>
</dbReference>
<evidence type="ECO:0000256" key="1">
    <source>
        <dbReference type="ARBA" id="ARBA00005194"/>
    </source>
</evidence>
<dbReference type="PANTHER" id="PTHR43074">
    <property type="entry name" value="OMEGA-3 POLYUNSATURATED FATTY ACID SYNTHASE PFAB-RELATED"/>
    <property type="match status" value="1"/>
</dbReference>
<dbReference type="SMART" id="SM00827">
    <property type="entry name" value="PKS_AT"/>
    <property type="match status" value="1"/>
</dbReference>
<dbReference type="SUPFAM" id="SSF53901">
    <property type="entry name" value="Thiolase-like"/>
    <property type="match status" value="1"/>
</dbReference>
<dbReference type="InterPro" id="IPR042104">
    <property type="entry name" value="PKS_dehydratase_sf"/>
</dbReference>
<accession>A0A1B4V4W0</accession>
<dbReference type="InterPro" id="IPR008278">
    <property type="entry name" value="4-PPantetheinyl_Trfase_dom"/>
</dbReference>
<evidence type="ECO:0000259" key="6">
    <source>
        <dbReference type="PROSITE" id="PS52004"/>
    </source>
</evidence>
<dbReference type="Pfam" id="PF14765">
    <property type="entry name" value="PS-DH"/>
    <property type="match status" value="1"/>
</dbReference>
<evidence type="ECO:0000313" key="8">
    <source>
        <dbReference type="Proteomes" id="UP000218899"/>
    </source>
</evidence>
<dbReference type="Gene3D" id="3.10.129.110">
    <property type="entry name" value="Polyketide synthase dehydratase"/>
    <property type="match status" value="1"/>
</dbReference>
<sequence length="1656" mass="178547">MSAGDDIAIVGMSAMFAGAPDLRAYWQNIVDRRNCMSEAGDRWAAPYYDPTSTENDRIYTRRGGFLGEFVDFNPVEFGVMPSTVATGDADHFLALKLSRDALSDAGYGDRPFDGAKTGIILGRGTYVNRGYNTLLHHGQVVDQTLELLRGLVPGFTPEMAKELRARLKEKLPPFTPEVIPSLVPNVITGRIANRLDLLGPNYIVDAACASSLIALEQAIKELRSGRCDMMLAGGVHTTTPPQLYMMFALLKALSRTDISPFDAGADGTLLGEGLGILVLKRLGDALRDGDRVYAVVKGVGSASDGRALGLLAPRLEGQLLAMQRAYAENGVDPDTVELIEAHGTGMPVGDATEVATMKRIYGPRDGRLPRRALGSVKSMIGHCIPAAGIAGVIKSALALYHRVLPPTLCANVNPGLKLEESSLYVNNATRPWIHAGTGPRRAGVNAFGFGGINAHAILEEHPQASGPALHASWSSELFVFSANGTEGLIEALREVHRLVVDDPGVSAAGLACALAARPHGRCRLAMVCADVAELRKKIELALEKLPSAAADLRRRGIHYGGPGAAGLGRVAFLFPGEGGQYPNMLLDLSVYFPKVRAWFDVLDEAFAGIAPDAPSRVVFPAPTGLTEDERERVARAITTLEIGSASVFVAGMALYELLGEFGVSADALVGHSTGEGTALIAGGIVRLPTRAETVAAMRRFAQAYRDLGAEGRIPTGALMTVGAVDPERLDAVVSAAGGRLHVALDNCPNQVVLFGERADIDAAVARLGEAGGICVPMPFDRAYHTPLFMPLEPRLRVLYDGLDVGPAATPVYSCATTEPFPSEAEAIRALATRQWFSRVRFRDTITRLHASGVRTFVEVGPGGNLTGFVKDILERGEYLALASNVEGKPGLQQLQQLLGQLYVRGAAVDFAPLYRARSIEPLAPGAKREPAKRAVLDLMMPRMEVSAEALASARQRLAAVLAPAPLQDDVRPDPAAQSPTPVAAAPRPDARVSLLRSHFNLMQEFLSSQTRVLGLMTPPPTATVAAAEAADPDSEAGAWPLLGRVVSMDADSLWCERDVDLARDVFLFDHTLGAAVSARNPELHPLPVIPFTVSMEVVAQAAARLSGKRVIGLYDLRGYRWLALDQGRLRLGVQAGRKPGAPAEIHVRVFVLGDGADRQLVFEGTARLGDEFPAPRPVPPFVLAEEFRPNYAGDKLYANHPDDPTRYAPMFHGPCFQGVKRLRRWGREGIEADFGAIDPNRFFSGLGAARFLTDPALLDSAGQLIGYWVAERFGADLSFFPFRVLKYEQYGPALPPGRPLLCRAHIRIASETGEGGGFEFVDGDDRVVARVAASDPVPASLPPYSRCRLYPRGARLEADFDFIEETGRLWARIEGWQDQYFSIPHVYYRCRLFPQTEYFSSEQPLPAAGVIGRRIDPLPPSFFDDSWGIWKRVLAHLMLGGNERRFWYALPDKGPRRGEWLLGRIAAKDAVRAWAERKYGIRLAPADVEILPDAAGRPVVSCPALGDLTAGAPAVSISHSLGCAVAAAADPGVALGIDVERLGAGRSVEFLDGALTPEETALLPAANAEQRARTLLRFWCAKEAAAKCRGTGLLGDPRAWPVVGIDDEHLLVRRGEHSFRVRVWQSPDEVMAICVEYSQAADTAGEHRERRTASVI</sequence>
<dbReference type="Pfam" id="PF00109">
    <property type="entry name" value="ketoacyl-synt"/>
    <property type="match status" value="1"/>
</dbReference>
<evidence type="ECO:0000256" key="5">
    <source>
        <dbReference type="SAM" id="MobiDB-lite"/>
    </source>
</evidence>
<dbReference type="Proteomes" id="UP000218899">
    <property type="component" value="Chromosome"/>
</dbReference>
<comment type="pathway">
    <text evidence="1">Lipid metabolism; fatty acid biosynthesis.</text>
</comment>
<dbReference type="InterPro" id="IPR014043">
    <property type="entry name" value="Acyl_transferase_dom"/>
</dbReference>
<dbReference type="Pfam" id="PF00698">
    <property type="entry name" value="Acyl_transf_1"/>
    <property type="match status" value="1"/>
</dbReference>
<dbReference type="CDD" id="cd00833">
    <property type="entry name" value="PKS"/>
    <property type="match status" value="1"/>
</dbReference>
<dbReference type="Pfam" id="PF02801">
    <property type="entry name" value="Ketoacyl-synt_C"/>
    <property type="match status" value="1"/>
</dbReference>
<dbReference type="InterPro" id="IPR016039">
    <property type="entry name" value="Thiolase-like"/>
</dbReference>
<dbReference type="InterPro" id="IPR037143">
    <property type="entry name" value="4-PPantetheinyl_Trfase_dom_sf"/>
</dbReference>
<dbReference type="InterPro" id="IPR001227">
    <property type="entry name" value="Ac_transferase_dom_sf"/>
</dbReference>
<name>A0A1B4V4W0_9GAMM</name>
<keyword evidence="8" id="KW-1185">Reference proteome</keyword>
<keyword evidence="2" id="KW-0596">Phosphopantetheine</keyword>
<evidence type="ECO:0000256" key="4">
    <source>
        <dbReference type="ARBA" id="ARBA00022679"/>
    </source>
</evidence>
<dbReference type="Gene3D" id="3.30.70.250">
    <property type="entry name" value="Malonyl-CoA ACP transacylase, ACP-binding"/>
    <property type="match status" value="1"/>
</dbReference>
<dbReference type="InterPro" id="IPR014031">
    <property type="entry name" value="Ketoacyl_synth_C"/>
</dbReference>
<dbReference type="OrthoDB" id="9778690at2"/>
<dbReference type="SUPFAM" id="SSF55048">
    <property type="entry name" value="Probable ACP-binding domain of malonyl-CoA ACP transacylase"/>
    <property type="match status" value="1"/>
</dbReference>